<dbReference type="Proteomes" id="UP001634394">
    <property type="component" value="Unassembled WGS sequence"/>
</dbReference>
<evidence type="ECO:0000313" key="3">
    <source>
        <dbReference type="Proteomes" id="UP001634394"/>
    </source>
</evidence>
<dbReference type="PROSITE" id="PS50853">
    <property type="entry name" value="FN3"/>
    <property type="match status" value="1"/>
</dbReference>
<dbReference type="EMBL" id="JBJQND010000003">
    <property type="protein sequence ID" value="KAL3881894.1"/>
    <property type="molecule type" value="Genomic_DNA"/>
</dbReference>
<dbReference type="InterPro" id="IPR003961">
    <property type="entry name" value="FN3_dom"/>
</dbReference>
<reference evidence="2 3" key="1">
    <citation type="submission" date="2024-11" db="EMBL/GenBank/DDBJ databases">
        <title>Chromosome-level genome assembly of the freshwater bivalve Anodonta woodiana.</title>
        <authorList>
            <person name="Chen X."/>
        </authorList>
    </citation>
    <scope>NUCLEOTIDE SEQUENCE [LARGE SCALE GENOMIC DNA]</scope>
    <source>
        <strain evidence="2">MN2024</strain>
        <tissue evidence="2">Gills</tissue>
    </source>
</reference>
<keyword evidence="3" id="KW-1185">Reference proteome</keyword>
<name>A0ABD3X6M6_SINWO</name>
<dbReference type="CDD" id="cd00063">
    <property type="entry name" value="FN3"/>
    <property type="match status" value="1"/>
</dbReference>
<dbReference type="Gene3D" id="2.60.40.10">
    <property type="entry name" value="Immunoglobulins"/>
    <property type="match status" value="1"/>
</dbReference>
<comment type="caution">
    <text evidence="2">The sequence shown here is derived from an EMBL/GenBank/DDBJ whole genome shotgun (WGS) entry which is preliminary data.</text>
</comment>
<dbReference type="SUPFAM" id="SSF49265">
    <property type="entry name" value="Fibronectin type III"/>
    <property type="match status" value="1"/>
</dbReference>
<feature type="non-terminal residue" evidence="2">
    <location>
        <position position="94"/>
    </location>
</feature>
<organism evidence="2 3">
    <name type="scientific">Sinanodonta woodiana</name>
    <name type="common">Chinese pond mussel</name>
    <name type="synonym">Anodonta woodiana</name>
    <dbReference type="NCBI Taxonomy" id="1069815"/>
    <lineage>
        <taxon>Eukaryota</taxon>
        <taxon>Metazoa</taxon>
        <taxon>Spiralia</taxon>
        <taxon>Lophotrochozoa</taxon>
        <taxon>Mollusca</taxon>
        <taxon>Bivalvia</taxon>
        <taxon>Autobranchia</taxon>
        <taxon>Heteroconchia</taxon>
        <taxon>Palaeoheterodonta</taxon>
        <taxon>Unionida</taxon>
        <taxon>Unionoidea</taxon>
        <taxon>Unionidae</taxon>
        <taxon>Unioninae</taxon>
        <taxon>Sinanodonta</taxon>
    </lineage>
</organism>
<protein>
    <recommendedName>
        <fullName evidence="1">Fibronectin type-III domain-containing protein</fullName>
    </recommendedName>
</protein>
<dbReference type="Pfam" id="PF00041">
    <property type="entry name" value="fn3"/>
    <property type="match status" value="1"/>
</dbReference>
<evidence type="ECO:0000259" key="1">
    <source>
        <dbReference type="PROSITE" id="PS50853"/>
    </source>
</evidence>
<feature type="domain" description="Fibronectin type-III" evidence="1">
    <location>
        <begin position="1"/>
        <end position="94"/>
    </location>
</feature>
<sequence>MPGSLGKNSLNLTWTRPVDFNGPPLGYEVCVKKKIYLDDPWSDEDCITKDSELVEWMEVSNLTAGAFYWFVVYSLNSKYNSTPANSSIIQTKES</sequence>
<dbReference type="InterPro" id="IPR036116">
    <property type="entry name" value="FN3_sf"/>
</dbReference>
<accession>A0ABD3X6M6</accession>
<gene>
    <name evidence="2" type="ORF">ACJMK2_028281</name>
</gene>
<dbReference type="AlphaFoldDB" id="A0ABD3X6M6"/>
<dbReference type="InterPro" id="IPR013783">
    <property type="entry name" value="Ig-like_fold"/>
</dbReference>
<proteinExistence type="predicted"/>
<evidence type="ECO:0000313" key="2">
    <source>
        <dbReference type="EMBL" id="KAL3881894.1"/>
    </source>
</evidence>